<organism evidence="8 9">
    <name type="scientific">Clonostachys solani</name>
    <dbReference type="NCBI Taxonomy" id="160281"/>
    <lineage>
        <taxon>Eukaryota</taxon>
        <taxon>Fungi</taxon>
        <taxon>Dikarya</taxon>
        <taxon>Ascomycota</taxon>
        <taxon>Pezizomycotina</taxon>
        <taxon>Sordariomycetes</taxon>
        <taxon>Hypocreomycetidae</taxon>
        <taxon>Hypocreales</taxon>
        <taxon>Bionectriaceae</taxon>
        <taxon>Clonostachys</taxon>
    </lineage>
</organism>
<dbReference type="EMBL" id="CABFOC020000043">
    <property type="protein sequence ID" value="CAH0052186.1"/>
    <property type="molecule type" value="Genomic_DNA"/>
</dbReference>
<keyword evidence="2 7" id="KW-0812">Transmembrane</keyword>
<dbReference type="Proteomes" id="UP000775872">
    <property type="component" value="Unassembled WGS sequence"/>
</dbReference>
<name>A0A9N9ZB14_9HYPO</name>
<dbReference type="GO" id="GO:0005640">
    <property type="term" value="C:nuclear outer membrane"/>
    <property type="evidence" value="ECO:0007669"/>
    <property type="project" value="UniProtKB-SubCell"/>
</dbReference>
<reference evidence="8" key="1">
    <citation type="submission" date="2021-10" db="EMBL/GenBank/DDBJ databases">
        <authorList>
            <person name="Piombo E."/>
        </authorList>
    </citation>
    <scope>NUCLEOTIDE SEQUENCE</scope>
</reference>
<comment type="subcellular location">
    <subcellularLocation>
        <location evidence="6">Nucleus outer membrane</location>
        <topology evidence="6">Single-pass membrane protein</topology>
    </subcellularLocation>
</comment>
<evidence type="ECO:0000256" key="2">
    <source>
        <dbReference type="ARBA" id="ARBA00022692"/>
    </source>
</evidence>
<comment type="caution">
    <text evidence="8">The sequence shown here is derived from an EMBL/GenBank/DDBJ whole genome shotgun (WGS) entry which is preliminary data.</text>
</comment>
<gene>
    <name evidence="8" type="ORF">CSOL1703_00015062</name>
</gene>
<keyword evidence="4 7" id="KW-0472">Membrane</keyword>
<dbReference type="InterPro" id="IPR008547">
    <property type="entry name" value="DUF829_TMEM53"/>
</dbReference>
<dbReference type="OrthoDB" id="77878at2759"/>
<evidence type="ECO:0000256" key="4">
    <source>
        <dbReference type="ARBA" id="ARBA00023136"/>
    </source>
</evidence>
<evidence type="ECO:0000256" key="6">
    <source>
        <dbReference type="ARBA" id="ARBA00034303"/>
    </source>
</evidence>
<dbReference type="SUPFAM" id="SSF53474">
    <property type="entry name" value="alpha/beta-Hydrolases"/>
    <property type="match status" value="1"/>
</dbReference>
<dbReference type="Pfam" id="PF05705">
    <property type="entry name" value="DUF829"/>
    <property type="match status" value="1"/>
</dbReference>
<accession>A0A9N9ZB14</accession>
<evidence type="ECO:0000313" key="9">
    <source>
        <dbReference type="Proteomes" id="UP000775872"/>
    </source>
</evidence>
<keyword evidence="9" id="KW-1185">Reference proteome</keyword>
<keyword evidence="3 7" id="KW-1133">Transmembrane helix</keyword>
<dbReference type="InterPro" id="IPR029058">
    <property type="entry name" value="AB_hydrolase_fold"/>
</dbReference>
<dbReference type="PANTHER" id="PTHR12265:SF30">
    <property type="entry name" value="TRANSMEMBRANE PROTEIN 53"/>
    <property type="match status" value="1"/>
</dbReference>
<sequence length="271" mass="30645">MASDAIKRPRTGPLHFMTKLSPFVDVYRPPTTPPSDRPSPRLIVILPWMYASPMSIAKYIRGYQALYPAAQILLVRSTAKHILWRPQIASTDFNAAVSVIRGSVDSSKPGPQILLHIFSIGGSAALGHIRNTFGNNLPPHVSVFDSGPGLSGQSRSVAAITAEMRGAVYVLLYPVAHFFTFLYYVLYWRRRDAFEHFYLSHNSSNNELRRVYIYSESDRLMGFADVEKHAAMAKDKGYSVRMEKFHGTQHVSHVRADEDRYWAAIRETWEG</sequence>
<evidence type="ECO:0000313" key="8">
    <source>
        <dbReference type="EMBL" id="CAH0052186.1"/>
    </source>
</evidence>
<dbReference type="AlphaFoldDB" id="A0A9N9ZB14"/>
<evidence type="ECO:0000256" key="7">
    <source>
        <dbReference type="SAM" id="Phobius"/>
    </source>
</evidence>
<evidence type="ECO:0000256" key="5">
    <source>
        <dbReference type="ARBA" id="ARBA00023242"/>
    </source>
</evidence>
<proteinExistence type="inferred from homology"/>
<keyword evidence="5" id="KW-0539">Nucleus</keyword>
<evidence type="ECO:0000256" key="1">
    <source>
        <dbReference type="ARBA" id="ARBA00007387"/>
    </source>
</evidence>
<feature type="transmembrane region" description="Helical" evidence="7">
    <location>
        <begin position="166"/>
        <end position="186"/>
    </location>
</feature>
<dbReference type="PANTHER" id="PTHR12265">
    <property type="entry name" value="TRANSMEMBRANE PROTEIN 53"/>
    <property type="match status" value="1"/>
</dbReference>
<evidence type="ECO:0000256" key="3">
    <source>
        <dbReference type="ARBA" id="ARBA00022989"/>
    </source>
</evidence>
<comment type="similarity">
    <text evidence="1">Belongs to the TMEM53 family.</text>
</comment>
<protein>
    <recommendedName>
        <fullName evidence="10">Indole-diterpene biosynthesis protein PaxU</fullName>
    </recommendedName>
</protein>
<evidence type="ECO:0008006" key="10">
    <source>
        <dbReference type="Google" id="ProtNLM"/>
    </source>
</evidence>